<sequence length="334" mass="37254">MMVKKLLSNHLNNVLPSILVVLTIGFLGCANQKPTTSFTQPSTTIEENLPRVVATTTILCDLTRQVAQNTINLTCLGSPDNDSYLYQPRPGHQEAIAQADLVLHTGYNFQSELLKTVTQGKTSTPTVAVNQLAVPQPQQFLASGEKLPNPHIWHDVKNTIKMVEIISHNLKLLNPDYAKFYHDSAQLIQDELTQLDSWIKSRIDTIPNNRRKLVATTNVMNYYTTAYKIPLVQGLENISSIVNPTDAQVKTWVTTIQRAQVPTIFPHITINQQLMISVPTPANVRVSQRQLYTYGLGEPGGEADTYQKLMVANTRTIVEGLGGTYLIFPPRFPH</sequence>
<dbReference type="Pfam" id="PF01297">
    <property type="entry name" value="ZnuA"/>
    <property type="match status" value="1"/>
</dbReference>
<gene>
    <name evidence="6" type="ORF">IM676_05020</name>
</gene>
<dbReference type="Gene3D" id="3.40.50.1980">
    <property type="entry name" value="Nitrogenase molybdenum iron protein domain"/>
    <property type="match status" value="2"/>
</dbReference>
<dbReference type="RefSeq" id="WP_200989205.1">
    <property type="nucleotide sequence ID" value="NZ_CP063311.1"/>
</dbReference>
<dbReference type="InterPro" id="IPR006128">
    <property type="entry name" value="Lipoprotein_PsaA-like"/>
</dbReference>
<protein>
    <submittedName>
        <fullName evidence="6">Zinc ABC transporter substrate-binding protein</fullName>
    </submittedName>
</protein>
<dbReference type="InterPro" id="IPR006127">
    <property type="entry name" value="ZnuA-like"/>
</dbReference>
<dbReference type="GO" id="GO:0030313">
    <property type="term" value="C:cell envelope"/>
    <property type="evidence" value="ECO:0007669"/>
    <property type="project" value="UniProtKB-SubCell"/>
</dbReference>
<dbReference type="PANTHER" id="PTHR42953">
    <property type="entry name" value="HIGH-AFFINITY ZINC UPTAKE SYSTEM PROTEIN ZNUA-RELATED"/>
    <property type="match status" value="1"/>
</dbReference>
<dbReference type="SUPFAM" id="SSF53807">
    <property type="entry name" value="Helical backbone' metal receptor"/>
    <property type="match status" value="1"/>
</dbReference>
<dbReference type="AlphaFoldDB" id="A0A7S6RF36"/>
<dbReference type="PANTHER" id="PTHR42953:SF1">
    <property type="entry name" value="METAL-BINDING PROTEIN HI_0362-RELATED"/>
    <property type="match status" value="1"/>
</dbReference>
<comment type="subcellular location">
    <subcellularLocation>
        <location evidence="1">Cell envelope</location>
    </subcellularLocation>
</comment>
<dbReference type="KEGG" id="aee:IM676_05020"/>
<comment type="similarity">
    <text evidence="5">Belongs to the bacterial solute-binding protein 9 family.</text>
</comment>
<dbReference type="EMBL" id="CP063311">
    <property type="protein sequence ID" value="QOV23658.1"/>
    <property type="molecule type" value="Genomic_DNA"/>
</dbReference>
<evidence type="ECO:0000256" key="3">
    <source>
        <dbReference type="ARBA" id="ARBA00022723"/>
    </source>
</evidence>
<dbReference type="Proteomes" id="UP000593846">
    <property type="component" value="Chromosome"/>
</dbReference>
<proteinExistence type="inferred from homology"/>
<dbReference type="PROSITE" id="PS51257">
    <property type="entry name" value="PROKAR_LIPOPROTEIN"/>
    <property type="match status" value="1"/>
</dbReference>
<keyword evidence="2 5" id="KW-0813">Transport</keyword>
<keyword evidence="3" id="KW-0479">Metal-binding</keyword>
<dbReference type="InterPro" id="IPR050492">
    <property type="entry name" value="Bact_metal-bind_prot9"/>
</dbReference>
<organism evidence="6 7">
    <name type="scientific">Anabaenopsis elenkinii CCIBt3563</name>
    <dbReference type="NCBI Taxonomy" id="2779889"/>
    <lineage>
        <taxon>Bacteria</taxon>
        <taxon>Bacillati</taxon>
        <taxon>Cyanobacteriota</taxon>
        <taxon>Cyanophyceae</taxon>
        <taxon>Nostocales</taxon>
        <taxon>Nodulariaceae</taxon>
        <taxon>Anabaenopsis</taxon>
    </lineage>
</organism>
<dbReference type="GO" id="GO:0030001">
    <property type="term" value="P:metal ion transport"/>
    <property type="evidence" value="ECO:0007669"/>
    <property type="project" value="InterPro"/>
</dbReference>
<evidence type="ECO:0000256" key="2">
    <source>
        <dbReference type="ARBA" id="ARBA00022448"/>
    </source>
</evidence>
<reference evidence="7" key="1">
    <citation type="submission" date="2020-10" db="EMBL/GenBank/DDBJ databases">
        <title>Genome-based taxonomic classification of the species Anabaenopsis elenkinii.</title>
        <authorList>
            <person name="Delbaje E."/>
            <person name="Andreote A.P.D."/>
            <person name="Pellegrinetti T.A."/>
            <person name="Cruz R.B."/>
            <person name="Branco L.H.Z."/>
            <person name="Fiore M.F."/>
        </authorList>
    </citation>
    <scope>NUCLEOTIDE SEQUENCE [LARGE SCALE GENOMIC DNA]</scope>
    <source>
        <strain evidence="7">CCIBt3563</strain>
    </source>
</reference>
<name>A0A7S6RF36_9CYAN</name>
<dbReference type="PRINTS" id="PR00691">
    <property type="entry name" value="ADHESINB"/>
</dbReference>
<evidence type="ECO:0000256" key="1">
    <source>
        <dbReference type="ARBA" id="ARBA00004196"/>
    </source>
</evidence>
<dbReference type="GO" id="GO:0007155">
    <property type="term" value="P:cell adhesion"/>
    <property type="evidence" value="ECO:0007669"/>
    <property type="project" value="InterPro"/>
</dbReference>
<dbReference type="GO" id="GO:0046872">
    <property type="term" value="F:metal ion binding"/>
    <property type="evidence" value="ECO:0007669"/>
    <property type="project" value="UniProtKB-KW"/>
</dbReference>
<evidence type="ECO:0000313" key="7">
    <source>
        <dbReference type="Proteomes" id="UP000593846"/>
    </source>
</evidence>
<evidence type="ECO:0000256" key="4">
    <source>
        <dbReference type="ARBA" id="ARBA00022729"/>
    </source>
</evidence>
<dbReference type="PRINTS" id="PR00690">
    <property type="entry name" value="ADHESNFAMILY"/>
</dbReference>
<keyword evidence="4" id="KW-0732">Signal</keyword>
<dbReference type="InterPro" id="IPR006129">
    <property type="entry name" value="AdhesinB"/>
</dbReference>
<evidence type="ECO:0000256" key="5">
    <source>
        <dbReference type="RuleBase" id="RU003512"/>
    </source>
</evidence>
<keyword evidence="7" id="KW-1185">Reference proteome</keyword>
<evidence type="ECO:0000313" key="6">
    <source>
        <dbReference type="EMBL" id="QOV23658.1"/>
    </source>
</evidence>
<accession>A0A7S6RF36</accession>